<gene>
    <name evidence="6" type="ORF">OOT00_10195</name>
</gene>
<accession>A0ABT3NA70</accession>
<dbReference type="Gene3D" id="3.40.640.10">
    <property type="entry name" value="Type I PLP-dependent aspartate aminotransferase-like (Major domain)"/>
    <property type="match status" value="1"/>
</dbReference>
<evidence type="ECO:0000256" key="4">
    <source>
        <dbReference type="ARBA" id="ARBA00022898"/>
    </source>
</evidence>
<evidence type="ECO:0000256" key="1">
    <source>
        <dbReference type="ARBA" id="ARBA00001933"/>
    </source>
</evidence>
<dbReference type="PANTHER" id="PTHR42790:SF19">
    <property type="entry name" value="KYNURENINE_ALPHA-AMINOADIPATE AMINOTRANSFERASE, MITOCHONDRIAL"/>
    <property type="match status" value="1"/>
</dbReference>
<dbReference type="InterPro" id="IPR004839">
    <property type="entry name" value="Aminotransferase_I/II_large"/>
</dbReference>
<proteinExistence type="predicted"/>
<dbReference type="Pfam" id="PF00155">
    <property type="entry name" value="Aminotran_1_2"/>
    <property type="match status" value="1"/>
</dbReference>
<dbReference type="RefSeq" id="WP_265425276.1">
    <property type="nucleotide sequence ID" value="NZ_JAPFPW010000011.1"/>
</dbReference>
<comment type="cofactor">
    <cofactor evidence="1">
        <name>pyridoxal 5'-phosphate</name>
        <dbReference type="ChEBI" id="CHEBI:597326"/>
    </cofactor>
</comment>
<evidence type="ECO:0000256" key="2">
    <source>
        <dbReference type="ARBA" id="ARBA00022576"/>
    </source>
</evidence>
<keyword evidence="4" id="KW-0663">Pyridoxal phosphate</keyword>
<evidence type="ECO:0000259" key="5">
    <source>
        <dbReference type="Pfam" id="PF00155"/>
    </source>
</evidence>
<dbReference type="Proteomes" id="UP001209681">
    <property type="component" value="Unassembled WGS sequence"/>
</dbReference>
<organism evidence="6 7">
    <name type="scientific">Desulfobotulus pelophilus</name>
    <dbReference type="NCBI Taxonomy" id="2823377"/>
    <lineage>
        <taxon>Bacteria</taxon>
        <taxon>Pseudomonadati</taxon>
        <taxon>Thermodesulfobacteriota</taxon>
        <taxon>Desulfobacteria</taxon>
        <taxon>Desulfobacterales</taxon>
        <taxon>Desulfobacteraceae</taxon>
        <taxon>Desulfobotulus</taxon>
    </lineage>
</organism>
<keyword evidence="2 6" id="KW-0032">Aminotransferase</keyword>
<name>A0ABT3NA70_9BACT</name>
<dbReference type="SUPFAM" id="SSF53383">
    <property type="entry name" value="PLP-dependent transferases"/>
    <property type="match status" value="1"/>
</dbReference>
<sequence length="395" mass="43996">MTIPFSDRISDVPRSFIREILKVAIDPQIISFAGGLPNRNFFPVEALQNASNKVFETAGREALQYANSEGDLILREMIASRYKEKKGLDIKVDNILITSGSQQGLDLMGKILLNDGDGVVIEEPGYLGAIQAFSVYRASFHPVPISEEGMDTERLQSILQQKKPRILYTVPNFQNPSGITYSEAGRDALAAVLERSDTLLIEDDPYGELRFTGKDKTSFAKRLPDQTVMLGSFSKIVAPGLRIGWIVAPDLIMEKLIVAKQASDLHTQYLGQLIIRQFLQDNDLDGHISTITDVYNQQRLAMIRGVEQYFPEGVQFTRPEGGMFLWMTLPSDLSAMSLFHRAIDKKVAFVPGDPFYASRKHVSTLRLNFSCVDKAGIDTGMARLGGAVREAMEQR</sequence>
<dbReference type="GO" id="GO:0008483">
    <property type="term" value="F:transaminase activity"/>
    <property type="evidence" value="ECO:0007669"/>
    <property type="project" value="UniProtKB-KW"/>
</dbReference>
<dbReference type="Gene3D" id="3.90.1150.10">
    <property type="entry name" value="Aspartate Aminotransferase, domain 1"/>
    <property type="match status" value="1"/>
</dbReference>
<dbReference type="InterPro" id="IPR050859">
    <property type="entry name" value="Class-I_PLP-dep_aminotransf"/>
</dbReference>
<feature type="domain" description="Aminotransferase class I/classII large" evidence="5">
    <location>
        <begin position="43"/>
        <end position="384"/>
    </location>
</feature>
<dbReference type="PANTHER" id="PTHR42790">
    <property type="entry name" value="AMINOTRANSFERASE"/>
    <property type="match status" value="1"/>
</dbReference>
<dbReference type="InterPro" id="IPR015424">
    <property type="entry name" value="PyrdxlP-dep_Trfase"/>
</dbReference>
<keyword evidence="3" id="KW-0808">Transferase</keyword>
<dbReference type="InterPro" id="IPR015421">
    <property type="entry name" value="PyrdxlP-dep_Trfase_major"/>
</dbReference>
<keyword evidence="7" id="KW-1185">Reference proteome</keyword>
<evidence type="ECO:0000256" key="3">
    <source>
        <dbReference type="ARBA" id="ARBA00022679"/>
    </source>
</evidence>
<evidence type="ECO:0000313" key="7">
    <source>
        <dbReference type="Proteomes" id="UP001209681"/>
    </source>
</evidence>
<dbReference type="EMBL" id="JAPFPW010000011">
    <property type="protein sequence ID" value="MCW7754356.1"/>
    <property type="molecule type" value="Genomic_DNA"/>
</dbReference>
<evidence type="ECO:0000313" key="6">
    <source>
        <dbReference type="EMBL" id="MCW7754356.1"/>
    </source>
</evidence>
<protein>
    <submittedName>
        <fullName evidence="6">PLP-dependent aminotransferase family protein</fullName>
    </submittedName>
</protein>
<comment type="caution">
    <text evidence="6">The sequence shown here is derived from an EMBL/GenBank/DDBJ whole genome shotgun (WGS) entry which is preliminary data.</text>
</comment>
<dbReference type="CDD" id="cd00609">
    <property type="entry name" value="AAT_like"/>
    <property type="match status" value="1"/>
</dbReference>
<dbReference type="InterPro" id="IPR015422">
    <property type="entry name" value="PyrdxlP-dep_Trfase_small"/>
</dbReference>
<reference evidence="6 7" key="1">
    <citation type="submission" date="2022-11" db="EMBL/GenBank/DDBJ databases">
        <title>Desulfobotulus tamanensis H1 sp. nov. - anaerobic, alkaliphilic, sulphate reducing bacterium isolated from terrestrial mud volcano.</title>
        <authorList>
            <person name="Frolova A."/>
            <person name="Merkel A.Y."/>
            <person name="Slobodkin A.I."/>
        </authorList>
    </citation>
    <scope>NUCLEOTIDE SEQUENCE [LARGE SCALE GENOMIC DNA]</scope>
    <source>
        <strain evidence="6 7">H1</strain>
    </source>
</reference>